<dbReference type="Gene3D" id="2.70.50.30">
    <property type="entry name" value="Coagulation Factor XIII, subunit A, domain 1"/>
    <property type="match status" value="1"/>
</dbReference>
<dbReference type="PANTHER" id="PTHR10980:SF61">
    <property type="entry name" value="OS01G0913600 PROTEIN"/>
    <property type="match status" value="1"/>
</dbReference>
<dbReference type="GO" id="GO:0005094">
    <property type="term" value="F:Rho GDP-dissociation inhibitor activity"/>
    <property type="evidence" value="ECO:0007669"/>
    <property type="project" value="InterPro"/>
</dbReference>
<evidence type="ECO:0008006" key="7">
    <source>
        <dbReference type="Google" id="ProtNLM"/>
    </source>
</evidence>
<dbReference type="InterPro" id="IPR014756">
    <property type="entry name" value="Ig_E-set"/>
</dbReference>
<keyword evidence="6" id="KW-1185">Reference proteome</keyword>
<dbReference type="GO" id="GO:0005829">
    <property type="term" value="C:cytosol"/>
    <property type="evidence" value="ECO:0007669"/>
    <property type="project" value="TreeGrafter"/>
</dbReference>
<organism evidence="5 6">
    <name type="scientific">Vigna angularis var. angularis</name>
    <dbReference type="NCBI Taxonomy" id="157739"/>
    <lineage>
        <taxon>Eukaryota</taxon>
        <taxon>Viridiplantae</taxon>
        <taxon>Streptophyta</taxon>
        <taxon>Embryophyta</taxon>
        <taxon>Tracheophyta</taxon>
        <taxon>Spermatophyta</taxon>
        <taxon>Magnoliopsida</taxon>
        <taxon>eudicotyledons</taxon>
        <taxon>Gunneridae</taxon>
        <taxon>Pentapetalae</taxon>
        <taxon>rosids</taxon>
        <taxon>fabids</taxon>
        <taxon>Fabales</taxon>
        <taxon>Fabaceae</taxon>
        <taxon>Papilionoideae</taxon>
        <taxon>50 kb inversion clade</taxon>
        <taxon>NPAAA clade</taxon>
        <taxon>indigoferoid/millettioid clade</taxon>
        <taxon>Phaseoleae</taxon>
        <taxon>Vigna</taxon>
    </lineage>
</organism>
<dbReference type="EMBL" id="AP015037">
    <property type="protein sequence ID" value="BAT86642.1"/>
    <property type="molecule type" value="Genomic_DNA"/>
</dbReference>
<feature type="region of interest" description="Disordered" evidence="4">
    <location>
        <begin position="60"/>
        <end position="119"/>
    </location>
</feature>
<evidence type="ECO:0000256" key="1">
    <source>
        <dbReference type="ARBA" id="ARBA00004496"/>
    </source>
</evidence>
<evidence type="ECO:0000313" key="6">
    <source>
        <dbReference type="Proteomes" id="UP000291084"/>
    </source>
</evidence>
<evidence type="ECO:0000256" key="2">
    <source>
        <dbReference type="ARBA" id="ARBA00009758"/>
    </source>
</evidence>
<feature type="compositionally biased region" description="Acidic residues" evidence="4">
    <location>
        <begin position="92"/>
        <end position="105"/>
    </location>
</feature>
<dbReference type="GO" id="GO:0016020">
    <property type="term" value="C:membrane"/>
    <property type="evidence" value="ECO:0007669"/>
    <property type="project" value="TreeGrafter"/>
</dbReference>
<dbReference type="Pfam" id="PF02115">
    <property type="entry name" value="Rho_GDI"/>
    <property type="match status" value="1"/>
</dbReference>
<comment type="similarity">
    <text evidence="2">Belongs to the Rho GDI family.</text>
</comment>
<protein>
    <recommendedName>
        <fullName evidence="7">Rho GDP-dissociation inhibitor 1</fullName>
    </recommendedName>
</protein>
<keyword evidence="3" id="KW-0963">Cytoplasm</keyword>
<accession>A0A0S3S1D4</accession>
<evidence type="ECO:0000313" key="5">
    <source>
        <dbReference type="EMBL" id="BAT86642.1"/>
    </source>
</evidence>
<proteinExistence type="inferred from homology"/>
<dbReference type="SUPFAM" id="SSF81296">
    <property type="entry name" value="E set domains"/>
    <property type="match status" value="1"/>
</dbReference>
<gene>
    <name evidence="5" type="primary">Vigan.04G431400</name>
    <name evidence="5" type="ORF">VIGAN_04431400</name>
</gene>
<dbReference type="PANTHER" id="PTHR10980">
    <property type="entry name" value="RHO GDP-DISSOCIATION INHIBITOR"/>
    <property type="match status" value="1"/>
</dbReference>
<dbReference type="GO" id="GO:0007266">
    <property type="term" value="P:Rho protein signal transduction"/>
    <property type="evidence" value="ECO:0007669"/>
    <property type="project" value="InterPro"/>
</dbReference>
<dbReference type="AlphaFoldDB" id="A0A0S3S1D4"/>
<evidence type="ECO:0000256" key="4">
    <source>
        <dbReference type="SAM" id="MobiDB-lite"/>
    </source>
</evidence>
<evidence type="ECO:0000256" key="3">
    <source>
        <dbReference type="ARBA" id="ARBA00022490"/>
    </source>
</evidence>
<reference evidence="5 6" key="1">
    <citation type="journal article" date="2015" name="Sci. Rep.">
        <title>The power of single molecule real-time sequencing technology in the de novo assembly of a eukaryotic genome.</title>
        <authorList>
            <person name="Sakai H."/>
            <person name="Naito K."/>
            <person name="Ogiso-Tanaka E."/>
            <person name="Takahashi Y."/>
            <person name="Iseki K."/>
            <person name="Muto C."/>
            <person name="Satou K."/>
            <person name="Teruya K."/>
            <person name="Shiroma A."/>
            <person name="Shimoji M."/>
            <person name="Hirano T."/>
            <person name="Itoh T."/>
            <person name="Kaga A."/>
            <person name="Tomooka N."/>
        </authorList>
    </citation>
    <scope>NUCLEOTIDE SEQUENCE [LARGE SCALE GENOMIC DNA]</scope>
    <source>
        <strain evidence="6">cv. Shumari</strain>
    </source>
</reference>
<dbReference type="Proteomes" id="UP000291084">
    <property type="component" value="Chromosome 4"/>
</dbReference>
<sequence length="292" mass="32676">MLIHFKFTIRYSQFCCPFPSLATKVVNLPLLPLKKGLLSVSLTLKMSAAVSSTTSRFVEELKNKPTDNDNSSNVVGGEPEQPPYSDSANSDVAEETEPEEDDDDSKLESDRELDIGPQITLKEQLEKDKDDESLRKWKEQLLGSVDMSFVGATKDPDVKILSLTITSPDRPDLVLPIPFTNDPKKSLFILKEGSKCAMKFTFSVSNNIVSGLKYTNVIWKTGVRVASRKKMLGTFSPQKEPYTYALEEESTPCGMFVRGTYAARTKVTHSTKLRRLIIFIFQSLSGILLYNK</sequence>
<dbReference type="InterPro" id="IPR024792">
    <property type="entry name" value="RhoGDI_dom_sf"/>
</dbReference>
<dbReference type="OrthoDB" id="1683373at2759"/>
<dbReference type="FunFam" id="2.70.50.30:FF:000002">
    <property type="entry name" value="Rho GDP-dissociation inhibitor 1"/>
    <property type="match status" value="1"/>
</dbReference>
<dbReference type="InterPro" id="IPR000406">
    <property type="entry name" value="Rho_GDI"/>
</dbReference>
<name>A0A0S3S1D4_PHAAN</name>
<comment type="subcellular location">
    <subcellularLocation>
        <location evidence="1">Cytoplasm</location>
    </subcellularLocation>
</comment>